<proteinExistence type="predicted"/>
<dbReference type="SMART" id="SM00905">
    <property type="entry name" value="FolB"/>
    <property type="match status" value="1"/>
</dbReference>
<dbReference type="AlphaFoldDB" id="A0A4Q0XPZ6"/>
<dbReference type="InterPro" id="IPR006157">
    <property type="entry name" value="FolB_dom"/>
</dbReference>
<sequence length="103" mass="12119">MKVSINELTFNCIIGILPFEREKEQRVVINCSFSYNYSNNAFIDYSLVAKEIEKTMKKRQFELLEEAILYLKKKLTKKYKITKLKLAIAKPDILNNCIVTIEH</sequence>
<dbReference type="RefSeq" id="WP_128996295.1">
    <property type="nucleotide sequence ID" value="NZ_PDKN01000004.1"/>
</dbReference>
<dbReference type="OrthoDB" id="5373183at2"/>
<name>A0A4Q0XPZ6_9BACT</name>
<dbReference type="InterPro" id="IPR043133">
    <property type="entry name" value="GTP-CH-I_C/QueF"/>
</dbReference>
<dbReference type="Gene3D" id="3.30.1130.10">
    <property type="match status" value="1"/>
</dbReference>
<dbReference type="Proteomes" id="UP000290657">
    <property type="component" value="Unassembled WGS sequence"/>
</dbReference>
<dbReference type="GO" id="GO:0006760">
    <property type="term" value="P:folic acid-containing compound metabolic process"/>
    <property type="evidence" value="ECO:0007669"/>
    <property type="project" value="InterPro"/>
</dbReference>
<evidence type="ECO:0000259" key="1">
    <source>
        <dbReference type="SMART" id="SM00905"/>
    </source>
</evidence>
<dbReference type="EMBL" id="PDKN01000004">
    <property type="protein sequence ID" value="RXJ57722.1"/>
    <property type="molecule type" value="Genomic_DNA"/>
</dbReference>
<accession>A0A4Q0XPZ6</accession>
<keyword evidence="3" id="KW-1185">Reference proteome</keyword>
<evidence type="ECO:0000313" key="3">
    <source>
        <dbReference type="Proteomes" id="UP000290657"/>
    </source>
</evidence>
<organism evidence="2 3">
    <name type="scientific">Candidatus Marinarcus aquaticus</name>
    <dbReference type="NCBI Taxonomy" id="2044504"/>
    <lineage>
        <taxon>Bacteria</taxon>
        <taxon>Pseudomonadati</taxon>
        <taxon>Campylobacterota</taxon>
        <taxon>Epsilonproteobacteria</taxon>
        <taxon>Campylobacterales</taxon>
        <taxon>Arcobacteraceae</taxon>
        <taxon>Candidatus Marinarcus</taxon>
    </lineage>
</organism>
<protein>
    <submittedName>
        <fullName evidence="2">Dihydroneopterin aldolase</fullName>
    </submittedName>
</protein>
<dbReference type="NCBIfam" id="TIGR00526">
    <property type="entry name" value="folB_dom"/>
    <property type="match status" value="1"/>
</dbReference>
<comment type="caution">
    <text evidence="2">The sequence shown here is derived from an EMBL/GenBank/DDBJ whole genome shotgun (WGS) entry which is preliminary data.</text>
</comment>
<reference evidence="2 3" key="1">
    <citation type="submission" date="2017-10" db="EMBL/GenBank/DDBJ databases">
        <title>Genomics of the genus Arcobacter.</title>
        <authorList>
            <person name="Perez-Cataluna A."/>
            <person name="Figueras M.J."/>
        </authorList>
    </citation>
    <scope>NUCLEOTIDE SEQUENCE [LARGE SCALE GENOMIC DNA]</scope>
    <source>
        <strain evidence="2 3">CECT 8987</strain>
    </source>
</reference>
<feature type="domain" description="Dihydroneopterin aldolase/epimerase" evidence="1">
    <location>
        <begin position="3"/>
        <end position="103"/>
    </location>
</feature>
<evidence type="ECO:0000313" key="2">
    <source>
        <dbReference type="EMBL" id="RXJ57722.1"/>
    </source>
</evidence>
<dbReference type="SUPFAM" id="SSF55620">
    <property type="entry name" value="Tetrahydrobiopterin biosynthesis enzymes-like"/>
    <property type="match status" value="1"/>
</dbReference>
<gene>
    <name evidence="2" type="ORF">CRV04_07885</name>
</gene>
<dbReference type="GO" id="GO:0004150">
    <property type="term" value="F:dihydroneopterin aldolase activity"/>
    <property type="evidence" value="ECO:0007669"/>
    <property type="project" value="InterPro"/>
</dbReference>
<dbReference type="Pfam" id="PF02152">
    <property type="entry name" value="FolB"/>
    <property type="match status" value="1"/>
</dbReference>